<accession>A0AAD7NY27</accession>
<evidence type="ECO:0000313" key="2">
    <source>
        <dbReference type="Proteomes" id="UP001215598"/>
    </source>
</evidence>
<organism evidence="1 2">
    <name type="scientific">Mycena metata</name>
    <dbReference type="NCBI Taxonomy" id="1033252"/>
    <lineage>
        <taxon>Eukaryota</taxon>
        <taxon>Fungi</taxon>
        <taxon>Dikarya</taxon>
        <taxon>Basidiomycota</taxon>
        <taxon>Agaricomycotina</taxon>
        <taxon>Agaricomycetes</taxon>
        <taxon>Agaricomycetidae</taxon>
        <taxon>Agaricales</taxon>
        <taxon>Marasmiineae</taxon>
        <taxon>Mycenaceae</taxon>
        <taxon>Mycena</taxon>
    </lineage>
</organism>
<dbReference type="EMBL" id="JARKIB010000005">
    <property type="protein sequence ID" value="KAJ7779745.1"/>
    <property type="molecule type" value="Genomic_DNA"/>
</dbReference>
<gene>
    <name evidence="1" type="ORF">B0H16DRAFT_1499736</name>
</gene>
<dbReference type="SUPFAM" id="SSF52047">
    <property type="entry name" value="RNI-like"/>
    <property type="match status" value="1"/>
</dbReference>
<evidence type="ECO:0008006" key="3">
    <source>
        <dbReference type="Google" id="ProtNLM"/>
    </source>
</evidence>
<name>A0AAD7NY27_9AGAR</name>
<comment type="caution">
    <text evidence="1">The sequence shown here is derived from an EMBL/GenBank/DDBJ whole genome shotgun (WGS) entry which is preliminary data.</text>
</comment>
<protein>
    <recommendedName>
        <fullName evidence="3">F-box domain-containing protein</fullName>
    </recommendedName>
</protein>
<proteinExistence type="predicted"/>
<reference evidence="1" key="1">
    <citation type="submission" date="2023-03" db="EMBL/GenBank/DDBJ databases">
        <title>Massive genome expansion in bonnet fungi (Mycena s.s.) driven by repeated elements and novel gene families across ecological guilds.</title>
        <authorList>
            <consortium name="Lawrence Berkeley National Laboratory"/>
            <person name="Harder C.B."/>
            <person name="Miyauchi S."/>
            <person name="Viragh M."/>
            <person name="Kuo A."/>
            <person name="Thoen E."/>
            <person name="Andreopoulos B."/>
            <person name="Lu D."/>
            <person name="Skrede I."/>
            <person name="Drula E."/>
            <person name="Henrissat B."/>
            <person name="Morin E."/>
            <person name="Kohler A."/>
            <person name="Barry K."/>
            <person name="LaButti K."/>
            <person name="Morin E."/>
            <person name="Salamov A."/>
            <person name="Lipzen A."/>
            <person name="Mereny Z."/>
            <person name="Hegedus B."/>
            <person name="Baldrian P."/>
            <person name="Stursova M."/>
            <person name="Weitz H."/>
            <person name="Taylor A."/>
            <person name="Grigoriev I.V."/>
            <person name="Nagy L.G."/>
            <person name="Martin F."/>
            <person name="Kauserud H."/>
        </authorList>
    </citation>
    <scope>NUCLEOTIDE SEQUENCE</scope>
    <source>
        <strain evidence="1">CBHHK182m</strain>
    </source>
</reference>
<dbReference type="AlphaFoldDB" id="A0AAD7NY27"/>
<sequence length="347" mass="39305">MDCARTPFAIQELVDLCIDFVCYLPADLAACALVSRSWVHTAQRRLFAEVRIQPELGWSRLQDALHRSPHLIRHIHHLELIATLPSICGFPFTHISSIVIRFEALLDEEKALALQQLFSLPTLRRITFQCNSAVRTVWLKVWERVSPTIKHLHIGCWEGNRGPSDALSTLPATPINLDSLRIDHLDGFAGWIGNHFGGLKVLSLGIVVRVAWSEFVSAAPNLEALDIVITSSSPQFDLTSLSRLSLLRLSVITATNEALVTLDGLLESIPHNGLRIVLYRPYPGVYDRLDYKISNLPTGHVSAVELEMPAQLYKHESREFPRLRLNNMLRQTDPVTEWDRMDINHYY</sequence>
<keyword evidence="2" id="KW-1185">Reference proteome</keyword>
<dbReference type="Proteomes" id="UP001215598">
    <property type="component" value="Unassembled WGS sequence"/>
</dbReference>
<evidence type="ECO:0000313" key="1">
    <source>
        <dbReference type="EMBL" id="KAJ7779745.1"/>
    </source>
</evidence>